<evidence type="ECO:0000313" key="3">
    <source>
        <dbReference type="Proteomes" id="UP000814176"/>
    </source>
</evidence>
<feature type="compositionally biased region" description="Acidic residues" evidence="1">
    <location>
        <begin position="423"/>
        <end position="433"/>
    </location>
</feature>
<evidence type="ECO:0008006" key="4">
    <source>
        <dbReference type="Google" id="ProtNLM"/>
    </source>
</evidence>
<proteinExistence type="predicted"/>
<feature type="region of interest" description="Disordered" evidence="1">
    <location>
        <begin position="416"/>
        <end position="435"/>
    </location>
</feature>
<feature type="compositionally biased region" description="Basic and acidic residues" evidence="1">
    <location>
        <begin position="42"/>
        <end position="55"/>
    </location>
</feature>
<gene>
    <name evidence="2" type="ORF">C8Q71DRAFT_744062</name>
</gene>
<dbReference type="Proteomes" id="UP000814176">
    <property type="component" value="Unassembled WGS sequence"/>
</dbReference>
<dbReference type="RefSeq" id="XP_047781386.1">
    <property type="nucleotide sequence ID" value="XM_047922915.1"/>
</dbReference>
<feature type="compositionally biased region" description="Polar residues" evidence="1">
    <location>
        <begin position="101"/>
        <end position="110"/>
    </location>
</feature>
<feature type="region of interest" description="Disordered" evidence="1">
    <location>
        <begin position="90"/>
        <end position="128"/>
    </location>
</feature>
<dbReference type="EMBL" id="JADCUA010000005">
    <property type="protein sequence ID" value="KAH9839736.1"/>
    <property type="molecule type" value="Genomic_DNA"/>
</dbReference>
<comment type="caution">
    <text evidence="2">The sequence shown here is derived from an EMBL/GenBank/DDBJ whole genome shotgun (WGS) entry which is preliminary data.</text>
</comment>
<name>A0ABQ8KPA2_9APHY</name>
<protein>
    <recommendedName>
        <fullName evidence="4">MYND-type domain-containing protein</fullName>
    </recommendedName>
</protein>
<evidence type="ECO:0000313" key="2">
    <source>
        <dbReference type="EMBL" id="KAH9839736.1"/>
    </source>
</evidence>
<accession>A0ABQ8KPA2</accession>
<reference evidence="2 3" key="1">
    <citation type="journal article" date="2021" name="Environ. Microbiol.">
        <title>Gene family expansions and transcriptome signatures uncover fungal adaptations to wood decay.</title>
        <authorList>
            <person name="Hage H."/>
            <person name="Miyauchi S."/>
            <person name="Viragh M."/>
            <person name="Drula E."/>
            <person name="Min B."/>
            <person name="Chaduli D."/>
            <person name="Navarro D."/>
            <person name="Favel A."/>
            <person name="Norest M."/>
            <person name="Lesage-Meessen L."/>
            <person name="Balint B."/>
            <person name="Merenyi Z."/>
            <person name="de Eugenio L."/>
            <person name="Morin E."/>
            <person name="Martinez A.T."/>
            <person name="Baldrian P."/>
            <person name="Stursova M."/>
            <person name="Martinez M.J."/>
            <person name="Novotny C."/>
            <person name="Magnuson J.K."/>
            <person name="Spatafora J.W."/>
            <person name="Maurice S."/>
            <person name="Pangilinan J."/>
            <person name="Andreopoulos W."/>
            <person name="LaButti K."/>
            <person name="Hundley H."/>
            <person name="Na H."/>
            <person name="Kuo A."/>
            <person name="Barry K."/>
            <person name="Lipzen A."/>
            <person name="Henrissat B."/>
            <person name="Riley R."/>
            <person name="Ahrendt S."/>
            <person name="Nagy L.G."/>
            <person name="Grigoriev I.V."/>
            <person name="Martin F."/>
            <person name="Rosso M.N."/>
        </authorList>
    </citation>
    <scope>NUCLEOTIDE SEQUENCE [LARGE SCALE GENOMIC DNA]</scope>
    <source>
        <strain evidence="2 3">CIRM-BRFM 1785</strain>
    </source>
</reference>
<keyword evidence="3" id="KW-1185">Reference proteome</keyword>
<feature type="region of interest" description="Disordered" evidence="1">
    <location>
        <begin position="463"/>
        <end position="485"/>
    </location>
</feature>
<evidence type="ECO:0000256" key="1">
    <source>
        <dbReference type="SAM" id="MobiDB-lite"/>
    </source>
</evidence>
<dbReference type="GeneID" id="72003647"/>
<sequence length="577" mass="63727">MTETMSPPAITPQKRKAHHSQEAKPDASNAPRDSSEAPSDDSETRPPKNEYETGRVKCEGCGDEVSFRDEATGGFTLQLWEAHRLNCPSSSQPQIAHPLAQSAQAKQSADVSFDSEPQAKRRRSKRTEEERIEYLRSDPYVAQFEAYRVLCACCDKWIRLRPNSTYCSIPWDAHRKSCLAKKAKYFPGGAKTVCDDRGAIFAADPNVRKFDSERVLCRNCEGWVAIGVVNNEQAAKLWAGHRASCQRNVFYGQGSSGLVMSVAPNPALQNVPPPPKHLLALASSSSLPPPVPSPVNGAASYSSSSDSTTTPPTTSFKDYNSTNQESRRRTAEQRAAQLRADPLVGEVQPTRVFCTMCHKWVQLRQDSTYCSYPWEQHREKCLKRQQVHSQKNGELRPFSSHSTSTGPSNIVMRFEGGSVPGDAESEEGVESTDDGERTLHWTVRREANEGQSAASPTIRALVRPGAGPRGSSSSTIDGSEGPWTDRMEVDRFPVRLADLQTPKGRLEYTLRAVTHLFSATYESTDELTIAALVTFLNAAMPPDKHEDFDTAEVTKAAMALQARGHFVLEGDVLRIRK</sequence>
<organism evidence="2 3">
    <name type="scientific">Rhodofomes roseus</name>
    <dbReference type="NCBI Taxonomy" id="34475"/>
    <lineage>
        <taxon>Eukaryota</taxon>
        <taxon>Fungi</taxon>
        <taxon>Dikarya</taxon>
        <taxon>Basidiomycota</taxon>
        <taxon>Agaricomycotina</taxon>
        <taxon>Agaricomycetes</taxon>
        <taxon>Polyporales</taxon>
        <taxon>Rhodofomes</taxon>
    </lineage>
</organism>
<feature type="region of interest" description="Disordered" evidence="1">
    <location>
        <begin position="1"/>
        <end position="55"/>
    </location>
</feature>
<feature type="region of interest" description="Disordered" evidence="1">
    <location>
        <begin position="279"/>
        <end position="335"/>
    </location>
</feature>
<feature type="compositionally biased region" description="Low complexity" evidence="1">
    <location>
        <begin position="294"/>
        <end position="315"/>
    </location>
</feature>